<dbReference type="InterPro" id="IPR012341">
    <property type="entry name" value="6hp_glycosidase-like_sf"/>
</dbReference>
<dbReference type="InterPro" id="IPR008928">
    <property type="entry name" value="6-hairpin_glycosidase_sf"/>
</dbReference>
<accession>A0A9D1FK83</accession>
<dbReference type="AlphaFoldDB" id="A0A9D1FK83"/>
<name>A0A9D1FK83_9FIRM</name>
<dbReference type="GO" id="GO:0005975">
    <property type="term" value="P:carbohydrate metabolic process"/>
    <property type="evidence" value="ECO:0007669"/>
    <property type="project" value="InterPro"/>
</dbReference>
<evidence type="ECO:0008006" key="3">
    <source>
        <dbReference type="Google" id="ProtNLM"/>
    </source>
</evidence>
<comment type="caution">
    <text evidence="1">The sequence shown here is derived from an EMBL/GenBank/DDBJ whole genome shotgun (WGS) entry which is preliminary data.</text>
</comment>
<protein>
    <recommendedName>
        <fullName evidence="3">Alpha-L-rhamnosidase six-hairpin glycosidase domain-containing protein</fullName>
    </recommendedName>
</protein>
<reference evidence="1" key="2">
    <citation type="journal article" date="2021" name="PeerJ">
        <title>Extensive microbial diversity within the chicken gut microbiome revealed by metagenomics and culture.</title>
        <authorList>
            <person name="Gilroy R."/>
            <person name="Ravi A."/>
            <person name="Getino M."/>
            <person name="Pursley I."/>
            <person name="Horton D.L."/>
            <person name="Alikhan N.F."/>
            <person name="Baker D."/>
            <person name="Gharbi K."/>
            <person name="Hall N."/>
            <person name="Watson M."/>
            <person name="Adriaenssens E.M."/>
            <person name="Foster-Nyarko E."/>
            <person name="Jarju S."/>
            <person name="Secka A."/>
            <person name="Antonio M."/>
            <person name="Oren A."/>
            <person name="Chaudhuri R.R."/>
            <person name="La Ragione R."/>
            <person name="Hildebrand F."/>
            <person name="Pallen M.J."/>
        </authorList>
    </citation>
    <scope>NUCLEOTIDE SEQUENCE</scope>
    <source>
        <strain evidence="1">CHK199-13235</strain>
    </source>
</reference>
<proteinExistence type="predicted"/>
<dbReference type="Gene3D" id="1.50.10.10">
    <property type="match status" value="1"/>
</dbReference>
<evidence type="ECO:0000313" key="2">
    <source>
        <dbReference type="Proteomes" id="UP000824002"/>
    </source>
</evidence>
<organism evidence="1 2">
    <name type="scientific">Candidatus Merdivicinus excrementipullorum</name>
    <dbReference type="NCBI Taxonomy" id="2840867"/>
    <lineage>
        <taxon>Bacteria</taxon>
        <taxon>Bacillati</taxon>
        <taxon>Bacillota</taxon>
        <taxon>Clostridia</taxon>
        <taxon>Eubacteriales</taxon>
        <taxon>Oscillospiraceae</taxon>
        <taxon>Oscillospiraceae incertae sedis</taxon>
        <taxon>Candidatus Merdivicinus</taxon>
    </lineage>
</organism>
<dbReference type="SUPFAM" id="SSF48208">
    <property type="entry name" value="Six-hairpin glycosidases"/>
    <property type="match status" value="1"/>
</dbReference>
<dbReference type="EMBL" id="DVJP01000010">
    <property type="protein sequence ID" value="HIS75341.1"/>
    <property type="molecule type" value="Genomic_DNA"/>
</dbReference>
<gene>
    <name evidence="1" type="ORF">IAB51_00885</name>
</gene>
<reference evidence="1" key="1">
    <citation type="submission" date="2020-10" db="EMBL/GenBank/DDBJ databases">
        <authorList>
            <person name="Gilroy R."/>
        </authorList>
    </citation>
    <scope>NUCLEOTIDE SEQUENCE</scope>
    <source>
        <strain evidence="1">CHK199-13235</strain>
    </source>
</reference>
<evidence type="ECO:0000313" key="1">
    <source>
        <dbReference type="EMBL" id="HIS75341.1"/>
    </source>
</evidence>
<dbReference type="Proteomes" id="UP000824002">
    <property type="component" value="Unassembled WGS sequence"/>
</dbReference>
<sequence length="886" mass="101395">MKNIRILWNNGKHKGTIRASHAEIVQPTGVFESQELELCFDRETTGLGANTTLVNVCTDRDPFSFLLRDVHRENPIYLPKYSVVVTDADDRRSYEQIVAGITSKGRKTKLQQMEAEEEYSYEKAAKETRDLPGPAWLGISKDMRFFEVGLRSKSCGNDQESYDYVTPRFFDSQAIKTQDPDIWSKKLECPEMNGSSNLKFSMMAGRGIGCRHEVTRRLEDGYLPILNAWNEDEGIRYTMQFFATLESSPFTNSAIRGTDMYAAHAMGQGHMLTDEQRQHTKSILDEELVREEETVMYVRVIAENHTDAPVYSFIAAPDPIPGWDWSYPVPDLRYDAENGYLYSPITGKVLCIYTVDGQPMPQIEMSALLSPGQKMVFEYKIPHRPISQERAFQLKRLSYDEKFAEAKVFWENELKGSAKISLPEKRIEEMIKAGLLHMDIGYFGKNPDKPVVPIVGVYTGIGSESSPGIQFLDTVGLHDLAKRALQFFLELQREDGFIQNHGGYMLETGCVLWTMGEHYRMTRDREWLLSVKDNVVRACDYLLRWREENLGDELKHGNGYGMISGRVSDPMDFFRSFMLNAGTYEGLARASEMLADCDPMNAERIHLAAAELKENILESFRANLAKSPVLPAGDGTWYQASAPWTEYAGPLTLYSEGGRWFTHGAFTCRDQESSMYLVLHEVIDAADPLCDDIVKFYTEYLMINNTGFSQSYYSPHPYAHALRGEAKPFLKEFYSGFASLADRETYSFWEHYFHASQHKLHEETWFLMRCRWMLCIEEYQKKTLKLMNVVPRKWLTDGETIEVLGLNSYFGKVSYRVESKVGVGRIKVWININSDGFPKVKTLTIRLPHPEENKKARFTTAGAYCAATETVTLEDFDGFAEFELIF</sequence>